<dbReference type="Proteomes" id="UP001060215">
    <property type="component" value="Chromosome 10"/>
</dbReference>
<accession>A0ACC0GF81</accession>
<evidence type="ECO:0000313" key="2">
    <source>
        <dbReference type="Proteomes" id="UP001060215"/>
    </source>
</evidence>
<evidence type="ECO:0000313" key="1">
    <source>
        <dbReference type="EMBL" id="KAI7998716.1"/>
    </source>
</evidence>
<protein>
    <submittedName>
        <fullName evidence="1">Uncharacterized protein</fullName>
    </submittedName>
</protein>
<sequence>MLSCWVEDPNGDYFKKHLARIPDYIWVAEDGIKMQVKDNPSGDFKKMFGTFLKDLGLSLIKIMVVLFLLQCCLLLLSQLPPEIVGEKHEAERLYDAVDVMLSLQILNPTVTFADIVIEHESVECTTSSIQAFVLFMKLYPGHCKMEIEVFHQKAVRFLEDIQLPDGSWYRIGGLLHVRDMVLRWEGW</sequence>
<comment type="caution">
    <text evidence="1">The sequence shown here is derived from an EMBL/GenBank/DDBJ whole genome shotgun (WGS) entry which is preliminary data.</text>
</comment>
<name>A0ACC0GF81_9ERIC</name>
<reference evidence="1 2" key="1">
    <citation type="journal article" date="2022" name="Plant J.">
        <title>Chromosome-level genome of Camellia lanceoleosa provides a valuable resource for understanding genome evolution and self-incompatibility.</title>
        <authorList>
            <person name="Gong W."/>
            <person name="Xiao S."/>
            <person name="Wang L."/>
            <person name="Liao Z."/>
            <person name="Chang Y."/>
            <person name="Mo W."/>
            <person name="Hu G."/>
            <person name="Li W."/>
            <person name="Zhao G."/>
            <person name="Zhu H."/>
            <person name="Hu X."/>
            <person name="Ji K."/>
            <person name="Xiang X."/>
            <person name="Song Q."/>
            <person name="Yuan D."/>
            <person name="Jin S."/>
            <person name="Zhang L."/>
        </authorList>
    </citation>
    <scope>NUCLEOTIDE SEQUENCE [LARGE SCALE GENOMIC DNA]</scope>
    <source>
        <strain evidence="1">SQ_2022a</strain>
    </source>
</reference>
<organism evidence="1 2">
    <name type="scientific">Camellia lanceoleosa</name>
    <dbReference type="NCBI Taxonomy" id="1840588"/>
    <lineage>
        <taxon>Eukaryota</taxon>
        <taxon>Viridiplantae</taxon>
        <taxon>Streptophyta</taxon>
        <taxon>Embryophyta</taxon>
        <taxon>Tracheophyta</taxon>
        <taxon>Spermatophyta</taxon>
        <taxon>Magnoliopsida</taxon>
        <taxon>eudicotyledons</taxon>
        <taxon>Gunneridae</taxon>
        <taxon>Pentapetalae</taxon>
        <taxon>asterids</taxon>
        <taxon>Ericales</taxon>
        <taxon>Theaceae</taxon>
        <taxon>Camellia</taxon>
    </lineage>
</organism>
<gene>
    <name evidence="1" type="ORF">LOK49_LG10G00916</name>
</gene>
<dbReference type="EMBL" id="CM045767">
    <property type="protein sequence ID" value="KAI7998716.1"/>
    <property type="molecule type" value="Genomic_DNA"/>
</dbReference>
<keyword evidence="2" id="KW-1185">Reference proteome</keyword>
<proteinExistence type="predicted"/>